<dbReference type="Gene3D" id="1.10.260.40">
    <property type="entry name" value="lambda repressor-like DNA-binding domains"/>
    <property type="match status" value="1"/>
</dbReference>
<evidence type="ECO:0000259" key="2">
    <source>
        <dbReference type="PROSITE" id="PS50943"/>
    </source>
</evidence>
<comment type="caution">
    <text evidence="3">The sequence shown here is derived from an EMBL/GenBank/DDBJ whole genome shotgun (WGS) entry which is preliminary data.</text>
</comment>
<accession>A0A2G0E8S8</accession>
<dbReference type="GO" id="GO:0003677">
    <property type="term" value="F:DNA binding"/>
    <property type="evidence" value="ECO:0007669"/>
    <property type="project" value="UniProtKB-KW"/>
</dbReference>
<dbReference type="PANTHER" id="PTHR46558">
    <property type="entry name" value="TRACRIPTIONAL REGULATORY PROTEIN-RELATED-RELATED"/>
    <property type="match status" value="1"/>
</dbReference>
<evidence type="ECO:0000313" key="4">
    <source>
        <dbReference type="Proteomes" id="UP000224303"/>
    </source>
</evidence>
<dbReference type="AlphaFoldDB" id="A0A2G0E8S8"/>
<dbReference type="SUPFAM" id="SSF47413">
    <property type="entry name" value="lambda repressor-like DNA-binding domains"/>
    <property type="match status" value="1"/>
</dbReference>
<dbReference type="EMBL" id="PCGC01000032">
    <property type="protein sequence ID" value="PHL20865.1"/>
    <property type="molecule type" value="Genomic_DNA"/>
</dbReference>
<dbReference type="CDD" id="cd00093">
    <property type="entry name" value="HTH_XRE"/>
    <property type="match status" value="1"/>
</dbReference>
<sequence length="97" mass="11403">MDLNEKIKMLRKSKGETGEQLAKATGVSKSFISDIESGKKERITFRFIEELSNYYEIELDYFREQPVKTKELDYILENESLKSRLDYLESGLKNLIE</sequence>
<reference evidence="3 4" key="1">
    <citation type="submission" date="2017-10" db="EMBL/GenBank/DDBJ databases">
        <title>Draft genomes of the Enterococcus faecium isolated from human feces before and after Helicobacter pylori eradication therapy.</title>
        <authorList>
            <person name="Prianichniikov N.A."/>
            <person name="Glushchenko O.E."/>
            <person name="Malakhova M.V."/>
        </authorList>
    </citation>
    <scope>NUCLEOTIDE SEQUENCE [LARGE SCALE GENOMIC DNA]</scope>
    <source>
        <strain evidence="3 4">Hp_5-7</strain>
    </source>
</reference>
<evidence type="ECO:0000256" key="1">
    <source>
        <dbReference type="ARBA" id="ARBA00023125"/>
    </source>
</evidence>
<dbReference type="RefSeq" id="WP_002306369.1">
    <property type="nucleotide sequence ID" value="NZ_CAKMCF010000021.1"/>
</dbReference>
<protein>
    <submittedName>
        <fullName evidence="3">XRE family transcriptional regulator</fullName>
    </submittedName>
</protein>
<dbReference type="Pfam" id="PF01381">
    <property type="entry name" value="HTH_3"/>
    <property type="match status" value="1"/>
</dbReference>
<dbReference type="PROSITE" id="PS50943">
    <property type="entry name" value="HTH_CROC1"/>
    <property type="match status" value="1"/>
</dbReference>
<dbReference type="InterPro" id="IPR010982">
    <property type="entry name" value="Lambda_DNA-bd_dom_sf"/>
</dbReference>
<dbReference type="PANTHER" id="PTHR46558:SF4">
    <property type="entry name" value="DNA-BIDING PHAGE PROTEIN"/>
    <property type="match status" value="1"/>
</dbReference>
<name>A0A2G0E8S8_ENTFC</name>
<dbReference type="SMART" id="SM00530">
    <property type="entry name" value="HTH_XRE"/>
    <property type="match status" value="1"/>
</dbReference>
<dbReference type="InterPro" id="IPR001387">
    <property type="entry name" value="Cro/C1-type_HTH"/>
</dbReference>
<proteinExistence type="predicted"/>
<evidence type="ECO:0000313" key="3">
    <source>
        <dbReference type="EMBL" id="PHL20865.1"/>
    </source>
</evidence>
<gene>
    <name evidence="3" type="ORF">CQR37_11665</name>
</gene>
<dbReference type="Proteomes" id="UP000224303">
    <property type="component" value="Unassembled WGS sequence"/>
</dbReference>
<keyword evidence="1" id="KW-0238">DNA-binding</keyword>
<feature type="domain" description="HTH cro/C1-type" evidence="2">
    <location>
        <begin position="7"/>
        <end position="62"/>
    </location>
</feature>
<organism evidence="3 4">
    <name type="scientific">Enterococcus faecium</name>
    <name type="common">Streptococcus faecium</name>
    <dbReference type="NCBI Taxonomy" id="1352"/>
    <lineage>
        <taxon>Bacteria</taxon>
        <taxon>Bacillati</taxon>
        <taxon>Bacillota</taxon>
        <taxon>Bacilli</taxon>
        <taxon>Lactobacillales</taxon>
        <taxon>Enterococcaceae</taxon>
        <taxon>Enterococcus</taxon>
    </lineage>
</organism>